<name>A0A8S1RW07_9CILI</name>
<organism evidence="1 2">
    <name type="scientific">Paramecium sonneborni</name>
    <dbReference type="NCBI Taxonomy" id="65129"/>
    <lineage>
        <taxon>Eukaryota</taxon>
        <taxon>Sar</taxon>
        <taxon>Alveolata</taxon>
        <taxon>Ciliophora</taxon>
        <taxon>Intramacronucleata</taxon>
        <taxon>Oligohymenophorea</taxon>
        <taxon>Peniculida</taxon>
        <taxon>Parameciidae</taxon>
        <taxon>Paramecium</taxon>
    </lineage>
</organism>
<dbReference type="AlphaFoldDB" id="A0A8S1RW07"/>
<protein>
    <submittedName>
        <fullName evidence="1">Uncharacterized protein</fullName>
    </submittedName>
</protein>
<gene>
    <name evidence="1" type="ORF">PSON_ATCC_30995.1.T3840002</name>
</gene>
<accession>A0A8S1RW07</accession>
<dbReference type="Proteomes" id="UP000692954">
    <property type="component" value="Unassembled WGS sequence"/>
</dbReference>
<evidence type="ECO:0000313" key="2">
    <source>
        <dbReference type="Proteomes" id="UP000692954"/>
    </source>
</evidence>
<sequence>MLHKQINQDQLLYFKKDIQLRHLKKIVQYCLMRQIQRRKKFQAHFKVCLIMMKNHQKLEISIQKKKIVYLNAINLSTFQGRAELPFLYKIKLLIIILNNLTQIKPQIILRKVTVHKQILLKSRRQILQLHKESQQISEKFFLDKKELYRIYLLYLITNFYSFLRHIQDEQVKAELIIVCLEIIYCNPFEHKVLRDLLYKNILQKIQGKFLLLKLAKMVYFNDIKIINSQLIQLWKNFQEQHLNFIQLFLHKFQEFNNFRKKKLIISILSKRIILCQGDYCTCKTTTVLKLASLMNQKCLLVSIHDDLEIDDLLGNFSLINQNNEIIDEYLINKQKQYEKQKSPKMKHLKEFKKYVIGQYQIISTRQKQKLQKDQILQEKMTLFSLLMNLVMIIEF</sequence>
<dbReference type="EMBL" id="CAJJDN010000384">
    <property type="protein sequence ID" value="CAD8131145.1"/>
    <property type="molecule type" value="Genomic_DNA"/>
</dbReference>
<evidence type="ECO:0000313" key="1">
    <source>
        <dbReference type="EMBL" id="CAD8131145.1"/>
    </source>
</evidence>
<comment type="caution">
    <text evidence="1">The sequence shown here is derived from an EMBL/GenBank/DDBJ whole genome shotgun (WGS) entry which is preliminary data.</text>
</comment>
<proteinExistence type="predicted"/>
<reference evidence="1" key="1">
    <citation type="submission" date="2021-01" db="EMBL/GenBank/DDBJ databases">
        <authorList>
            <consortium name="Genoscope - CEA"/>
            <person name="William W."/>
        </authorList>
    </citation>
    <scope>NUCLEOTIDE SEQUENCE</scope>
</reference>
<keyword evidence="2" id="KW-1185">Reference proteome</keyword>